<evidence type="ECO:0000313" key="1">
    <source>
        <dbReference type="EMBL" id="KAK8501669.1"/>
    </source>
</evidence>
<gene>
    <name evidence="1" type="ORF">V6N12_002407</name>
</gene>
<keyword evidence="2" id="KW-1185">Reference proteome</keyword>
<accession>A0ABR2B4R7</accession>
<evidence type="ECO:0000313" key="2">
    <source>
        <dbReference type="Proteomes" id="UP001472677"/>
    </source>
</evidence>
<sequence>MSLMVCTLDNVTPLLRLRPSKAPPYPPWIALMLEFEERHAVNGLALAHTRHPILHEWVATTQLDIIAPDPYKLGSDCPILHGTIFKREKNHTFGPKCLDYPSLCLESHEEATLPQPKHLAFFV</sequence>
<name>A0ABR2B4R7_9ROSI</name>
<dbReference type="Proteomes" id="UP001472677">
    <property type="component" value="Unassembled WGS sequence"/>
</dbReference>
<protein>
    <submittedName>
        <fullName evidence="1">Uncharacterized protein</fullName>
    </submittedName>
</protein>
<dbReference type="EMBL" id="JBBPBM010000182">
    <property type="protein sequence ID" value="KAK8501669.1"/>
    <property type="molecule type" value="Genomic_DNA"/>
</dbReference>
<proteinExistence type="predicted"/>
<organism evidence="1 2">
    <name type="scientific">Hibiscus sabdariffa</name>
    <name type="common">roselle</name>
    <dbReference type="NCBI Taxonomy" id="183260"/>
    <lineage>
        <taxon>Eukaryota</taxon>
        <taxon>Viridiplantae</taxon>
        <taxon>Streptophyta</taxon>
        <taxon>Embryophyta</taxon>
        <taxon>Tracheophyta</taxon>
        <taxon>Spermatophyta</taxon>
        <taxon>Magnoliopsida</taxon>
        <taxon>eudicotyledons</taxon>
        <taxon>Gunneridae</taxon>
        <taxon>Pentapetalae</taxon>
        <taxon>rosids</taxon>
        <taxon>malvids</taxon>
        <taxon>Malvales</taxon>
        <taxon>Malvaceae</taxon>
        <taxon>Malvoideae</taxon>
        <taxon>Hibiscus</taxon>
    </lineage>
</organism>
<reference evidence="1 2" key="1">
    <citation type="journal article" date="2024" name="G3 (Bethesda)">
        <title>Genome assembly of Hibiscus sabdariffa L. provides insights into metabolisms of medicinal natural products.</title>
        <authorList>
            <person name="Kim T."/>
        </authorList>
    </citation>
    <scope>NUCLEOTIDE SEQUENCE [LARGE SCALE GENOMIC DNA]</scope>
    <source>
        <strain evidence="1">TK-2024</strain>
        <tissue evidence="1">Old leaves</tissue>
    </source>
</reference>
<comment type="caution">
    <text evidence="1">The sequence shown here is derived from an EMBL/GenBank/DDBJ whole genome shotgun (WGS) entry which is preliminary data.</text>
</comment>